<evidence type="ECO:0000313" key="2">
    <source>
        <dbReference type="Proteomes" id="UP000283269"/>
    </source>
</evidence>
<dbReference type="EMBL" id="NHYD01000729">
    <property type="protein sequence ID" value="PPQ93485.1"/>
    <property type="molecule type" value="Genomic_DNA"/>
</dbReference>
<evidence type="ECO:0000313" key="1">
    <source>
        <dbReference type="EMBL" id="PPQ93485.1"/>
    </source>
</evidence>
<dbReference type="AlphaFoldDB" id="A0A409XRQ0"/>
<sequence length="156" mass="17018">MPPSSKTTPTSSASVFWPKGSTTSSVCYGRLKAAICVAGVLEVTGLSCGGDPVLVGTCEFDNDERRSSPIPTSLKLWLLGRGSDTKFSFVLYYRHTPPTLRFYVVDLPQLSPLPTSTKANSYIALAHYDFTRSQPRDMDQALNETVLNQVRAVAII</sequence>
<proteinExistence type="predicted"/>
<organism evidence="1 2">
    <name type="scientific">Psilocybe cyanescens</name>
    <dbReference type="NCBI Taxonomy" id="93625"/>
    <lineage>
        <taxon>Eukaryota</taxon>
        <taxon>Fungi</taxon>
        <taxon>Dikarya</taxon>
        <taxon>Basidiomycota</taxon>
        <taxon>Agaricomycotina</taxon>
        <taxon>Agaricomycetes</taxon>
        <taxon>Agaricomycetidae</taxon>
        <taxon>Agaricales</taxon>
        <taxon>Agaricineae</taxon>
        <taxon>Strophariaceae</taxon>
        <taxon>Psilocybe</taxon>
    </lineage>
</organism>
<name>A0A409XRQ0_PSICY</name>
<protein>
    <submittedName>
        <fullName evidence="1">Uncharacterized protein</fullName>
    </submittedName>
</protein>
<dbReference type="InParanoid" id="A0A409XRQ0"/>
<comment type="caution">
    <text evidence="1">The sequence shown here is derived from an EMBL/GenBank/DDBJ whole genome shotgun (WGS) entry which is preliminary data.</text>
</comment>
<accession>A0A409XRQ0</accession>
<dbReference type="OrthoDB" id="70250at2759"/>
<keyword evidence="2" id="KW-1185">Reference proteome</keyword>
<dbReference type="STRING" id="93625.A0A409XRQ0"/>
<gene>
    <name evidence="1" type="ORF">CVT25_008479</name>
</gene>
<dbReference type="Proteomes" id="UP000283269">
    <property type="component" value="Unassembled WGS sequence"/>
</dbReference>
<reference evidence="1 2" key="1">
    <citation type="journal article" date="2018" name="Evol. Lett.">
        <title>Horizontal gene cluster transfer increased hallucinogenic mushroom diversity.</title>
        <authorList>
            <person name="Reynolds H.T."/>
            <person name="Vijayakumar V."/>
            <person name="Gluck-Thaler E."/>
            <person name="Korotkin H.B."/>
            <person name="Matheny P.B."/>
            <person name="Slot J.C."/>
        </authorList>
    </citation>
    <scope>NUCLEOTIDE SEQUENCE [LARGE SCALE GENOMIC DNA]</scope>
    <source>
        <strain evidence="1 2">2631</strain>
    </source>
</reference>